<accession>A0A853K8C5</accession>
<dbReference type="Proteomes" id="UP000077421">
    <property type="component" value="Unassembled WGS sequence"/>
</dbReference>
<protein>
    <submittedName>
        <fullName evidence="3">Uncharacterized protein</fullName>
    </submittedName>
</protein>
<dbReference type="RefSeq" id="WP_067565803.1">
    <property type="nucleotide sequence ID" value="NZ_LSUQ01000040.1"/>
</dbReference>
<name>A0A853K8C5_9BACL</name>
<dbReference type="EMBL" id="LSUQ01000040">
    <property type="protein sequence ID" value="OAG93322.1"/>
    <property type="molecule type" value="Genomic_DNA"/>
</dbReference>
<proteinExistence type="predicted"/>
<evidence type="ECO:0000256" key="2">
    <source>
        <dbReference type="SAM" id="SignalP"/>
    </source>
</evidence>
<evidence type="ECO:0000256" key="1">
    <source>
        <dbReference type="SAM" id="MobiDB-lite"/>
    </source>
</evidence>
<keyword evidence="2" id="KW-0732">Signal</keyword>
<reference evidence="3 4" key="1">
    <citation type="submission" date="2016-02" db="EMBL/GenBank/DDBJ databases">
        <title>Draft genome sequence of Acidibacillus ferrooxidans SLC66.</title>
        <authorList>
            <person name="Oliveira G."/>
            <person name="Nancucheo I."/>
            <person name="Dall'Agnol H."/>
            <person name="Johnson B."/>
            <person name="Oliveira R."/>
            <person name="Nunes G.L."/>
            <person name="Tzotzos G."/>
            <person name="Orellana S.C."/>
            <person name="Salim A.C."/>
            <person name="Araujo F.M."/>
        </authorList>
    </citation>
    <scope>NUCLEOTIDE SEQUENCE [LARGE SCALE GENOMIC DNA]</scope>
    <source>
        <strain evidence="3 4">SLC66</strain>
    </source>
</reference>
<evidence type="ECO:0000313" key="4">
    <source>
        <dbReference type="Proteomes" id="UP000077421"/>
    </source>
</evidence>
<evidence type="ECO:0000313" key="3">
    <source>
        <dbReference type="EMBL" id="OAG93322.1"/>
    </source>
</evidence>
<gene>
    <name evidence="3" type="ORF">AYW79_11245</name>
</gene>
<organism evidence="3 4">
    <name type="scientific">Ferroacidibacillus organovorans</name>
    <dbReference type="NCBI Taxonomy" id="1765683"/>
    <lineage>
        <taxon>Bacteria</taxon>
        <taxon>Bacillati</taxon>
        <taxon>Bacillota</taxon>
        <taxon>Bacilli</taxon>
        <taxon>Bacillales</taxon>
        <taxon>Alicyclobacillaceae</taxon>
        <taxon>Ferroacidibacillus</taxon>
    </lineage>
</organism>
<dbReference type="OrthoDB" id="9949605at2"/>
<dbReference type="AlphaFoldDB" id="A0A853K8C5"/>
<feature type="signal peptide" evidence="2">
    <location>
        <begin position="1"/>
        <end position="22"/>
    </location>
</feature>
<sequence length="245" mass="26861">MKRLILLTTSAFLLTTTLPAFADTHHTVSDVQALASAQTALTTDQTTVDSSRQSLDSLIAQAKTSITLATTASANGTLSGITALPLPAQIDTTTLEKEMANLKSATTLQEIKNELATMQKTIERMKETLSHDHKQENSKKPSSLERHLSEILREITRNEAKDLQKFKSDAERLTSLVARDSTVTNVSKETLHQLEKATKKLDRQAAKTQRDFSQFESRLQSSISQLQANSTTSVTGSVYNTSSHS</sequence>
<comment type="caution">
    <text evidence="3">The sequence shown here is derived from an EMBL/GenBank/DDBJ whole genome shotgun (WGS) entry which is preliminary data.</text>
</comment>
<feature type="region of interest" description="Disordered" evidence="1">
    <location>
        <begin position="223"/>
        <end position="245"/>
    </location>
</feature>
<feature type="chain" id="PRO_5032888089" evidence="2">
    <location>
        <begin position="23"/>
        <end position="245"/>
    </location>
</feature>